<keyword evidence="4" id="KW-0472">Membrane</keyword>
<evidence type="ECO:0000256" key="4">
    <source>
        <dbReference type="ARBA" id="ARBA00023136"/>
    </source>
</evidence>
<evidence type="ECO:0000256" key="3">
    <source>
        <dbReference type="ARBA" id="ARBA00022989"/>
    </source>
</evidence>
<dbReference type="Proteomes" id="UP001642260">
    <property type="component" value="Unassembled WGS sequence"/>
</dbReference>
<dbReference type="EMBL" id="CAKOAT010819597">
    <property type="protein sequence ID" value="CAH8388936.1"/>
    <property type="molecule type" value="Genomic_DNA"/>
</dbReference>
<evidence type="ECO:0000256" key="1">
    <source>
        <dbReference type="ARBA" id="ARBA00004141"/>
    </source>
</evidence>
<comment type="caution">
    <text evidence="5">The sequence shown here is derived from an EMBL/GenBank/DDBJ whole genome shotgun (WGS) entry which is preliminary data.</text>
</comment>
<dbReference type="InterPro" id="IPR045238">
    <property type="entry name" value="Tim23-like"/>
</dbReference>
<dbReference type="PANTHER" id="PTHR15371:SF26">
    <property type="entry name" value="GENOME ASSEMBLY, CHROMOSOME: A08"/>
    <property type="match status" value="1"/>
</dbReference>
<keyword evidence="2" id="KW-0812">Transmembrane</keyword>
<evidence type="ECO:0000256" key="2">
    <source>
        <dbReference type="ARBA" id="ARBA00022692"/>
    </source>
</evidence>
<dbReference type="Pfam" id="PF02466">
    <property type="entry name" value="Tim17"/>
    <property type="match status" value="1"/>
</dbReference>
<dbReference type="GO" id="GO:0016020">
    <property type="term" value="C:membrane"/>
    <property type="evidence" value="ECO:0007669"/>
    <property type="project" value="UniProtKB-SubCell"/>
</dbReference>
<gene>
    <name evidence="5" type="ORF">ERUC_LOCUS41419</name>
</gene>
<evidence type="ECO:0000313" key="6">
    <source>
        <dbReference type="Proteomes" id="UP001642260"/>
    </source>
</evidence>
<proteinExistence type="predicted"/>
<dbReference type="AlphaFoldDB" id="A0ABC8LZ16"/>
<sequence length="196" mass="20766">MATDHTSDESTRLYNPYQNFDSPIKAQYLYKLPTSPEYLFTEESLKKRRSWGENLTFYTGSGYLGGALAGAASGFLSGVKSFEYGDTTKLKVNRILNSSGHTGRSLGCKVGVVGLIYAGIESGVVAYTDRDDAWTKVVAGIGTGAVFRAARGVRAAAVAGVLGGMAAGAFVAGKRVLNRYGAFERCLGGGGRWGKH</sequence>
<comment type="subcellular location">
    <subcellularLocation>
        <location evidence="1">Membrane</location>
        <topology evidence="1">Multi-pass membrane protein</topology>
    </subcellularLocation>
</comment>
<reference evidence="5 6" key="1">
    <citation type="submission" date="2022-03" db="EMBL/GenBank/DDBJ databases">
        <authorList>
            <person name="Macdonald S."/>
            <person name="Ahmed S."/>
            <person name="Newling K."/>
        </authorList>
    </citation>
    <scope>NUCLEOTIDE SEQUENCE [LARGE SCALE GENOMIC DNA]</scope>
</reference>
<organism evidence="5 6">
    <name type="scientific">Eruca vesicaria subsp. sativa</name>
    <name type="common">Garden rocket</name>
    <name type="synonym">Eruca sativa</name>
    <dbReference type="NCBI Taxonomy" id="29727"/>
    <lineage>
        <taxon>Eukaryota</taxon>
        <taxon>Viridiplantae</taxon>
        <taxon>Streptophyta</taxon>
        <taxon>Embryophyta</taxon>
        <taxon>Tracheophyta</taxon>
        <taxon>Spermatophyta</taxon>
        <taxon>Magnoliopsida</taxon>
        <taxon>eudicotyledons</taxon>
        <taxon>Gunneridae</taxon>
        <taxon>Pentapetalae</taxon>
        <taxon>rosids</taxon>
        <taxon>malvids</taxon>
        <taxon>Brassicales</taxon>
        <taxon>Brassicaceae</taxon>
        <taxon>Brassiceae</taxon>
        <taxon>Eruca</taxon>
    </lineage>
</organism>
<evidence type="ECO:0000313" key="5">
    <source>
        <dbReference type="EMBL" id="CAH8388936.1"/>
    </source>
</evidence>
<name>A0ABC8LZ16_ERUVS</name>
<keyword evidence="6" id="KW-1185">Reference proteome</keyword>
<dbReference type="PANTHER" id="PTHR15371">
    <property type="entry name" value="TIM23"/>
    <property type="match status" value="1"/>
</dbReference>
<keyword evidence="3" id="KW-1133">Transmembrane helix</keyword>
<accession>A0ABC8LZ16</accession>
<protein>
    <submittedName>
        <fullName evidence="5">Uncharacterized protein</fullName>
    </submittedName>
</protein>